<reference evidence="10 11" key="1">
    <citation type="submission" date="2024-02" db="EMBL/GenBank/DDBJ databases">
        <title>Chromosome-scale genome assembly of the rough periwinkle Littorina saxatilis.</title>
        <authorList>
            <person name="De Jode A."/>
            <person name="Faria R."/>
            <person name="Formenti G."/>
            <person name="Sims Y."/>
            <person name="Smith T.P."/>
            <person name="Tracey A."/>
            <person name="Wood J.M.D."/>
            <person name="Zagrodzka Z.B."/>
            <person name="Johannesson K."/>
            <person name="Butlin R.K."/>
            <person name="Leder E.H."/>
        </authorList>
    </citation>
    <scope>NUCLEOTIDE SEQUENCE [LARGE SCALE GENOMIC DNA]</scope>
    <source>
        <strain evidence="10">Snail1</strain>
        <tissue evidence="10">Muscle</tissue>
    </source>
</reference>
<evidence type="ECO:0000256" key="5">
    <source>
        <dbReference type="ARBA" id="ARBA00034545"/>
    </source>
</evidence>
<dbReference type="InterPro" id="IPR025714">
    <property type="entry name" value="Methyltranfer_dom"/>
</dbReference>
<dbReference type="GO" id="GO:0005829">
    <property type="term" value="C:cytosol"/>
    <property type="evidence" value="ECO:0007669"/>
    <property type="project" value="TreeGrafter"/>
</dbReference>
<protein>
    <recommendedName>
        <fullName evidence="5">Arsenite methyltransferase</fullName>
        <ecNumber evidence="4">2.1.1.137</ecNumber>
    </recommendedName>
</protein>
<dbReference type="InterPro" id="IPR029063">
    <property type="entry name" value="SAM-dependent_MTases_sf"/>
</dbReference>
<comment type="catalytic activity">
    <reaction evidence="8">
        <text>arsenic triglutathione + 3 [thioredoxin]-dithiol + 3 S-adenosyl-L-methionine = trimethylarsine + 3 [thioredoxin]-disulfide + 3 glutathione + 3 S-adenosyl-L-homocysteine + 3 H(+)</text>
        <dbReference type="Rhea" id="RHEA:69432"/>
        <dbReference type="Rhea" id="RHEA-COMP:10698"/>
        <dbReference type="Rhea" id="RHEA-COMP:10700"/>
        <dbReference type="ChEBI" id="CHEBI:15378"/>
        <dbReference type="ChEBI" id="CHEBI:27130"/>
        <dbReference type="ChEBI" id="CHEBI:29950"/>
        <dbReference type="ChEBI" id="CHEBI:50058"/>
        <dbReference type="ChEBI" id="CHEBI:57856"/>
        <dbReference type="ChEBI" id="CHEBI:57925"/>
        <dbReference type="ChEBI" id="CHEBI:59789"/>
        <dbReference type="ChEBI" id="CHEBI:183640"/>
        <dbReference type="EC" id="2.1.1.137"/>
    </reaction>
</comment>
<dbReference type="Gene3D" id="3.40.50.150">
    <property type="entry name" value="Vaccinia Virus protein VP39"/>
    <property type="match status" value="1"/>
</dbReference>
<dbReference type="Proteomes" id="UP001374579">
    <property type="component" value="Unassembled WGS sequence"/>
</dbReference>
<dbReference type="GO" id="GO:0030791">
    <property type="term" value="F:arsenite methyltransferase activity"/>
    <property type="evidence" value="ECO:0007669"/>
    <property type="project" value="UniProtKB-EC"/>
</dbReference>
<evidence type="ECO:0000256" key="3">
    <source>
        <dbReference type="ARBA" id="ARBA00034487"/>
    </source>
</evidence>
<comment type="catalytic activity">
    <reaction evidence="7">
        <text>arsenic triglutathione + 2 [thioredoxin]-dithiol + 2 S-adenosyl-L-methionine + H2O = dimethylarsinous acid + 2 [thioredoxin]-disulfide + 3 glutathione + 2 S-adenosyl-L-homocysteine + 2 H(+)</text>
        <dbReference type="Rhea" id="RHEA:69464"/>
        <dbReference type="Rhea" id="RHEA-COMP:10698"/>
        <dbReference type="Rhea" id="RHEA-COMP:10700"/>
        <dbReference type="ChEBI" id="CHEBI:15377"/>
        <dbReference type="ChEBI" id="CHEBI:15378"/>
        <dbReference type="ChEBI" id="CHEBI:23808"/>
        <dbReference type="ChEBI" id="CHEBI:29950"/>
        <dbReference type="ChEBI" id="CHEBI:50058"/>
        <dbReference type="ChEBI" id="CHEBI:57856"/>
        <dbReference type="ChEBI" id="CHEBI:57925"/>
        <dbReference type="ChEBI" id="CHEBI:59789"/>
        <dbReference type="ChEBI" id="CHEBI:183640"/>
        <dbReference type="EC" id="2.1.1.137"/>
    </reaction>
</comment>
<dbReference type="EMBL" id="JBAMIC010000022">
    <property type="protein sequence ID" value="KAK7091254.1"/>
    <property type="molecule type" value="Genomic_DNA"/>
</dbReference>
<evidence type="ECO:0000313" key="10">
    <source>
        <dbReference type="EMBL" id="KAK7091254.1"/>
    </source>
</evidence>
<accession>A0AAN9AR91</accession>
<evidence type="ECO:0000256" key="7">
    <source>
        <dbReference type="ARBA" id="ARBA00047943"/>
    </source>
</evidence>
<evidence type="ECO:0000256" key="6">
    <source>
        <dbReference type="ARBA" id="ARBA00047941"/>
    </source>
</evidence>
<evidence type="ECO:0000259" key="9">
    <source>
        <dbReference type="Pfam" id="PF13847"/>
    </source>
</evidence>
<feature type="domain" description="Methyltransferase" evidence="9">
    <location>
        <begin position="79"/>
        <end position="230"/>
    </location>
</feature>
<dbReference type="SUPFAM" id="SSF53335">
    <property type="entry name" value="S-adenosyl-L-methionine-dependent methyltransferases"/>
    <property type="match status" value="1"/>
</dbReference>
<comment type="catalytic activity">
    <reaction evidence="6">
        <text>arsenic triglutathione + [thioredoxin]-dithiol + S-adenosyl-L-methionine + 2 H2O = methylarsonous acid + [thioredoxin]-disulfide + 3 glutathione + S-adenosyl-L-homocysteine + H(+)</text>
        <dbReference type="Rhea" id="RHEA:69460"/>
        <dbReference type="Rhea" id="RHEA-COMP:10698"/>
        <dbReference type="Rhea" id="RHEA-COMP:10700"/>
        <dbReference type="ChEBI" id="CHEBI:15377"/>
        <dbReference type="ChEBI" id="CHEBI:15378"/>
        <dbReference type="ChEBI" id="CHEBI:17826"/>
        <dbReference type="ChEBI" id="CHEBI:29950"/>
        <dbReference type="ChEBI" id="CHEBI:50058"/>
        <dbReference type="ChEBI" id="CHEBI:57856"/>
        <dbReference type="ChEBI" id="CHEBI:57925"/>
        <dbReference type="ChEBI" id="CHEBI:59789"/>
        <dbReference type="ChEBI" id="CHEBI:183640"/>
        <dbReference type="EC" id="2.1.1.137"/>
    </reaction>
</comment>
<organism evidence="10 11">
    <name type="scientific">Littorina saxatilis</name>
    <dbReference type="NCBI Taxonomy" id="31220"/>
    <lineage>
        <taxon>Eukaryota</taxon>
        <taxon>Metazoa</taxon>
        <taxon>Spiralia</taxon>
        <taxon>Lophotrochozoa</taxon>
        <taxon>Mollusca</taxon>
        <taxon>Gastropoda</taxon>
        <taxon>Caenogastropoda</taxon>
        <taxon>Littorinimorpha</taxon>
        <taxon>Littorinoidea</taxon>
        <taxon>Littorinidae</taxon>
        <taxon>Littorina</taxon>
    </lineage>
</organism>
<evidence type="ECO:0000313" key="11">
    <source>
        <dbReference type="Proteomes" id="UP001374579"/>
    </source>
</evidence>
<evidence type="ECO:0000256" key="8">
    <source>
        <dbReference type="ARBA" id="ARBA00048428"/>
    </source>
</evidence>
<dbReference type="GO" id="GO:0009404">
    <property type="term" value="P:toxin metabolic process"/>
    <property type="evidence" value="ECO:0007669"/>
    <property type="project" value="TreeGrafter"/>
</dbReference>
<dbReference type="EC" id="2.1.1.137" evidence="4"/>
<gene>
    <name evidence="10" type="ORF">V1264_008966</name>
</gene>
<dbReference type="InterPro" id="IPR026669">
    <property type="entry name" value="Arsenite_MeTrfase-like"/>
</dbReference>
<dbReference type="GO" id="GO:0018872">
    <property type="term" value="P:arsonoacetate metabolic process"/>
    <property type="evidence" value="ECO:0007669"/>
    <property type="project" value="TreeGrafter"/>
</dbReference>
<comment type="caution">
    <text evidence="10">The sequence shown here is derived from an EMBL/GenBank/DDBJ whole genome shotgun (WGS) entry which is preliminary data.</text>
</comment>
<dbReference type="CDD" id="cd02440">
    <property type="entry name" value="AdoMet_MTases"/>
    <property type="match status" value="1"/>
</dbReference>
<keyword evidence="2" id="KW-0949">S-adenosyl-L-methionine</keyword>
<dbReference type="Gene3D" id="3.40.5.100">
    <property type="match status" value="1"/>
</dbReference>
<proteinExistence type="inferred from homology"/>
<evidence type="ECO:0000256" key="1">
    <source>
        <dbReference type="ARBA" id="ARBA00022679"/>
    </source>
</evidence>
<keyword evidence="1" id="KW-0808">Transferase</keyword>
<name>A0AAN9AR91_9CAEN</name>
<evidence type="ECO:0000256" key="4">
    <source>
        <dbReference type="ARBA" id="ARBA00034521"/>
    </source>
</evidence>
<dbReference type="Pfam" id="PF13847">
    <property type="entry name" value="Methyltransf_31"/>
    <property type="match status" value="1"/>
</dbReference>
<keyword evidence="11" id="KW-1185">Reference proteome</keyword>
<dbReference type="AlphaFoldDB" id="A0AAN9AR91"/>
<evidence type="ECO:0000256" key="2">
    <source>
        <dbReference type="ARBA" id="ARBA00022691"/>
    </source>
</evidence>
<sequence length="360" mass="39695">MAENNNTTNTTCTGTVRDSVKQYYGKDLKTQSDCQSGINCLKESPPLAKHVQEAFAMVHEDVTLKYFGCGPVIPQALTGIDVLDLGSGSGRDCFALSKLIGPSGHVVGIDMTEEQLDYSRSFLDYHMQKCGYSKPNVDFRFGYIEKLGDAGIKDNTFDLVISNCVICLCPDKQAVLAEACRSLKDGGEMYFSNIYTDSPQSEKVKNDHVLWGEGMGGALQWQELYRLAETVGFSRPRLVTATMVDTSKFDHLLDGAKFVSVTYRLFKLPKDLQPVSRATYLGGIESCEDKIEFDYATTFKKDVSVVVDAELATILASSRFSKFFRLTEAANSTSETADPKVDPVQWAEKRGLKKNLCGSG</sequence>
<dbReference type="PANTHER" id="PTHR43675:SF8">
    <property type="entry name" value="ARSENITE METHYLTRANSFERASE"/>
    <property type="match status" value="1"/>
</dbReference>
<comment type="similarity">
    <text evidence="3">Belongs to the methyltransferase superfamily. Arsenite methyltransferase family.</text>
</comment>
<dbReference type="PANTHER" id="PTHR43675">
    <property type="entry name" value="ARSENITE METHYLTRANSFERASE"/>
    <property type="match status" value="1"/>
</dbReference>